<dbReference type="EMBL" id="CP042914">
    <property type="protein sequence ID" value="QEG42835.1"/>
    <property type="molecule type" value="Genomic_DNA"/>
</dbReference>
<dbReference type="RefSeq" id="WP_068132703.1">
    <property type="nucleotide sequence ID" value="NZ_CP042914.1"/>
</dbReference>
<organism evidence="5 6">
    <name type="scientific">Roseimaritima ulvae</name>
    <dbReference type="NCBI Taxonomy" id="980254"/>
    <lineage>
        <taxon>Bacteria</taxon>
        <taxon>Pseudomonadati</taxon>
        <taxon>Planctomycetota</taxon>
        <taxon>Planctomycetia</taxon>
        <taxon>Pirellulales</taxon>
        <taxon>Pirellulaceae</taxon>
        <taxon>Roseimaritima</taxon>
    </lineage>
</organism>
<keyword evidence="4" id="KW-0670">Pyruvate</keyword>
<dbReference type="Proteomes" id="UP000325286">
    <property type="component" value="Chromosome"/>
</dbReference>
<protein>
    <submittedName>
        <fullName evidence="5">Phosphatidylserine decarboxylase proenzyme</fullName>
        <ecNumber evidence="5">4.1.1.65</ecNumber>
    </submittedName>
</protein>
<evidence type="ECO:0000313" key="6">
    <source>
        <dbReference type="Proteomes" id="UP000325286"/>
    </source>
</evidence>
<evidence type="ECO:0000256" key="1">
    <source>
        <dbReference type="ARBA" id="ARBA00022793"/>
    </source>
</evidence>
<dbReference type="Pfam" id="PF02666">
    <property type="entry name" value="PS_Dcarbxylase"/>
    <property type="match status" value="1"/>
</dbReference>
<dbReference type="InterPro" id="IPR003817">
    <property type="entry name" value="PS_Dcarbxylase"/>
</dbReference>
<keyword evidence="6" id="KW-1185">Reference proteome</keyword>
<dbReference type="GO" id="GO:0008654">
    <property type="term" value="P:phospholipid biosynthetic process"/>
    <property type="evidence" value="ECO:0007669"/>
    <property type="project" value="InterPro"/>
</dbReference>
<dbReference type="KEGG" id="rul:UC8_48770"/>
<dbReference type="PANTHER" id="PTHR10067:SF17">
    <property type="entry name" value="PHOSPHATIDYLSERINE DECARBOXYLASE PROENZYME 2"/>
    <property type="match status" value="1"/>
</dbReference>
<dbReference type="OrthoDB" id="9802030at2"/>
<gene>
    <name evidence="5" type="primary">psd</name>
    <name evidence="5" type="ORF">UC8_48770</name>
</gene>
<keyword evidence="1" id="KW-0210">Decarboxylase</keyword>
<proteinExistence type="predicted"/>
<accession>A0A5B9QZI4</accession>
<dbReference type="EC" id="4.1.1.65" evidence="5"/>
<dbReference type="PANTHER" id="PTHR10067">
    <property type="entry name" value="PHOSPHATIDYLSERINE DECARBOXYLASE"/>
    <property type="match status" value="1"/>
</dbReference>
<name>A0A5B9QZI4_9BACT</name>
<dbReference type="GO" id="GO:0004609">
    <property type="term" value="F:phosphatidylserine decarboxylase activity"/>
    <property type="evidence" value="ECO:0007669"/>
    <property type="project" value="UniProtKB-EC"/>
</dbReference>
<evidence type="ECO:0000313" key="5">
    <source>
        <dbReference type="EMBL" id="QEG42835.1"/>
    </source>
</evidence>
<reference evidence="5 6" key="1">
    <citation type="submission" date="2019-08" db="EMBL/GenBank/DDBJ databases">
        <title>Deep-cultivation of Planctomycetes and their phenomic and genomic characterization uncovers novel biology.</title>
        <authorList>
            <person name="Wiegand S."/>
            <person name="Jogler M."/>
            <person name="Boedeker C."/>
            <person name="Pinto D."/>
            <person name="Vollmers J."/>
            <person name="Rivas-Marin E."/>
            <person name="Kohn T."/>
            <person name="Peeters S.H."/>
            <person name="Heuer A."/>
            <person name="Rast P."/>
            <person name="Oberbeckmann S."/>
            <person name="Bunk B."/>
            <person name="Jeske O."/>
            <person name="Meyerdierks A."/>
            <person name="Storesund J.E."/>
            <person name="Kallscheuer N."/>
            <person name="Luecker S."/>
            <person name="Lage O.M."/>
            <person name="Pohl T."/>
            <person name="Merkel B.J."/>
            <person name="Hornburger P."/>
            <person name="Mueller R.-W."/>
            <person name="Bruemmer F."/>
            <person name="Labrenz M."/>
            <person name="Spormann A.M."/>
            <person name="Op den Camp H."/>
            <person name="Overmann J."/>
            <person name="Amann R."/>
            <person name="Jetten M.S.M."/>
            <person name="Mascher T."/>
            <person name="Medema M.H."/>
            <person name="Devos D.P."/>
            <person name="Kaster A.-K."/>
            <person name="Ovreas L."/>
            <person name="Rohde M."/>
            <person name="Galperin M.Y."/>
            <person name="Jogler C."/>
        </authorList>
    </citation>
    <scope>NUCLEOTIDE SEQUENCE [LARGE SCALE GENOMIC DNA]</scope>
    <source>
        <strain evidence="5 6">UC8</strain>
    </source>
</reference>
<evidence type="ECO:0000256" key="3">
    <source>
        <dbReference type="ARBA" id="ARBA00023239"/>
    </source>
</evidence>
<keyword evidence="2" id="KW-0865">Zymogen</keyword>
<evidence type="ECO:0000256" key="4">
    <source>
        <dbReference type="ARBA" id="ARBA00023317"/>
    </source>
</evidence>
<sequence>MDIDSRSPHQAITYFNRYTGQQEQEAIYGEAFLRWTYETRLGRIALALAAKRVWFSKWYGWRMDRPASRSKVLPFIETYGLDPDEFRDPPESFRTFNEFFYRKLKPAARPIDPDPQAVVFPADGRQLAIADVSQTDGLWVKGQHMDLPRLLGSPELAERYAGGSLLISRLCPTDYHRFHFPVSGTAGPARQIDGSLSSVSPVALRRRLDILWENKRQLTEIETDHLGTVLMIEVGAACVGGIFQTFAPGPVEKGADKGYFTFGGSMTIVVFEAGRVRLADDLLEHAAEQREVYARMGDRAAMANNP</sequence>
<dbReference type="AlphaFoldDB" id="A0A5B9QZI4"/>
<evidence type="ECO:0000256" key="2">
    <source>
        <dbReference type="ARBA" id="ARBA00023145"/>
    </source>
</evidence>
<keyword evidence="3 5" id="KW-0456">Lyase</keyword>